<evidence type="ECO:0008006" key="4">
    <source>
        <dbReference type="Google" id="ProtNLM"/>
    </source>
</evidence>
<protein>
    <recommendedName>
        <fullName evidence="4">WAP domain-containing protein</fullName>
    </recommendedName>
</protein>
<dbReference type="OrthoDB" id="4507040at2759"/>
<organism evidence="2 3">
    <name type="scientific">Neosartorya fischeri (strain ATCC 1020 / DSM 3700 / CBS 544.65 / FGSC A1164 / JCM 1740 / NRRL 181 / WB 181)</name>
    <name type="common">Aspergillus fischerianus</name>
    <dbReference type="NCBI Taxonomy" id="331117"/>
    <lineage>
        <taxon>Eukaryota</taxon>
        <taxon>Fungi</taxon>
        <taxon>Dikarya</taxon>
        <taxon>Ascomycota</taxon>
        <taxon>Pezizomycotina</taxon>
        <taxon>Eurotiomycetes</taxon>
        <taxon>Eurotiomycetidae</taxon>
        <taxon>Eurotiales</taxon>
        <taxon>Aspergillaceae</taxon>
        <taxon>Aspergillus</taxon>
        <taxon>Aspergillus subgen. Fumigati</taxon>
    </lineage>
</organism>
<dbReference type="HOGENOM" id="CLU_142938_0_0_1"/>
<evidence type="ECO:0000256" key="1">
    <source>
        <dbReference type="SAM" id="SignalP"/>
    </source>
</evidence>
<reference evidence="3" key="1">
    <citation type="journal article" date="2008" name="PLoS Genet.">
        <title>Genomic islands in the pathogenic filamentous fungus Aspergillus fumigatus.</title>
        <authorList>
            <person name="Fedorova N.D."/>
            <person name="Khaldi N."/>
            <person name="Joardar V.S."/>
            <person name="Maiti R."/>
            <person name="Amedeo P."/>
            <person name="Anderson M.J."/>
            <person name="Crabtree J."/>
            <person name="Silva J.C."/>
            <person name="Badger J.H."/>
            <person name="Albarraq A."/>
            <person name="Angiuoli S."/>
            <person name="Bussey H."/>
            <person name="Bowyer P."/>
            <person name="Cotty P.J."/>
            <person name="Dyer P.S."/>
            <person name="Egan A."/>
            <person name="Galens K."/>
            <person name="Fraser-Liggett C.M."/>
            <person name="Haas B.J."/>
            <person name="Inman J.M."/>
            <person name="Kent R."/>
            <person name="Lemieux S."/>
            <person name="Malavazi I."/>
            <person name="Orvis J."/>
            <person name="Roemer T."/>
            <person name="Ronning C.M."/>
            <person name="Sundaram J.P."/>
            <person name="Sutton G."/>
            <person name="Turner G."/>
            <person name="Venter J.C."/>
            <person name="White O.R."/>
            <person name="Whitty B.R."/>
            <person name="Youngman P."/>
            <person name="Wolfe K.H."/>
            <person name="Goldman G.H."/>
            <person name="Wortman J.R."/>
            <person name="Jiang B."/>
            <person name="Denning D.W."/>
            <person name="Nierman W.C."/>
        </authorList>
    </citation>
    <scope>NUCLEOTIDE SEQUENCE [LARGE SCALE GENOMIC DNA]</scope>
    <source>
        <strain evidence="3">ATCC 1020 / DSM 3700 / CBS 544.65 / FGSC A1164 / JCM 1740 / NRRL 181 / WB 181</strain>
    </source>
</reference>
<sequence>MHLTNLAPILFLTLAAGISQYHQPNKVLCTNEIASPGCPNNLCGDKPCPSPSTCTTYTRTSPSSTLTTCIPAPTCLGVYQSCSFGTGLTCCSGYCAATKCRPTNPKWPGCAEDFQLCGSDADCCYSGSKCLEGICRRVNNGA</sequence>
<dbReference type="Proteomes" id="UP000006702">
    <property type="component" value="Unassembled WGS sequence"/>
</dbReference>
<feature type="signal peptide" evidence="1">
    <location>
        <begin position="1"/>
        <end position="17"/>
    </location>
</feature>
<dbReference type="GeneID" id="4593432"/>
<proteinExistence type="predicted"/>
<gene>
    <name evidence="2" type="ORF">NFIA_102640</name>
</gene>
<feature type="chain" id="PRO_5002633512" description="WAP domain-containing protein" evidence="1">
    <location>
        <begin position="18"/>
        <end position="142"/>
    </location>
</feature>
<dbReference type="EMBL" id="DS027685">
    <property type="protein sequence ID" value="EAW24779.1"/>
    <property type="molecule type" value="Genomic_DNA"/>
</dbReference>
<evidence type="ECO:0000313" key="3">
    <source>
        <dbReference type="Proteomes" id="UP000006702"/>
    </source>
</evidence>
<dbReference type="eggNOG" id="ENOG502T3RZ">
    <property type="taxonomic scope" value="Eukaryota"/>
</dbReference>
<keyword evidence="3" id="KW-1185">Reference proteome</keyword>
<dbReference type="VEuPathDB" id="FungiDB:NFIA_102640"/>
<dbReference type="KEGG" id="nfi:NFIA_102640"/>
<dbReference type="AlphaFoldDB" id="A1CVX7"/>
<name>A1CVX7_NEOFI</name>
<accession>A1CVX7</accession>
<dbReference type="RefSeq" id="XP_001266676.1">
    <property type="nucleotide sequence ID" value="XM_001266675.1"/>
</dbReference>
<evidence type="ECO:0000313" key="2">
    <source>
        <dbReference type="EMBL" id="EAW24779.1"/>
    </source>
</evidence>
<keyword evidence="1" id="KW-0732">Signal</keyword>